<evidence type="ECO:0000313" key="2">
    <source>
        <dbReference type="EMBL" id="QQV89753.1"/>
    </source>
</evidence>
<organism evidence="2 3">
    <name type="scientific">Cellulophaga phage Calle_1</name>
    <dbReference type="NCBI Taxonomy" id="2745643"/>
    <lineage>
        <taxon>Viruses</taxon>
        <taxon>Duplodnaviria</taxon>
        <taxon>Heunggongvirae</taxon>
        <taxon>Uroviricota</taxon>
        <taxon>Caudoviricetes</taxon>
        <taxon>Pervagoviridae</taxon>
        <taxon>Callevirus</taxon>
        <taxon>Callevirus Calle</taxon>
    </lineage>
</organism>
<dbReference type="EMBL" id="MT732432">
    <property type="protein sequence ID" value="QQV89753.1"/>
    <property type="molecule type" value="Genomic_DNA"/>
</dbReference>
<accession>A0A8E5E910</accession>
<protein>
    <submittedName>
        <fullName evidence="2">Uncharacterized protein</fullName>
    </submittedName>
</protein>
<evidence type="ECO:0000256" key="1">
    <source>
        <dbReference type="SAM" id="Coils"/>
    </source>
</evidence>
<gene>
    <name evidence="2" type="ORF">Calle1_62</name>
</gene>
<feature type="coiled-coil region" evidence="1">
    <location>
        <begin position="78"/>
        <end position="112"/>
    </location>
</feature>
<evidence type="ECO:0000313" key="3">
    <source>
        <dbReference type="Proteomes" id="UP000693797"/>
    </source>
</evidence>
<name>A0A8E5E910_9CAUD</name>
<dbReference type="Proteomes" id="UP000693797">
    <property type="component" value="Segment"/>
</dbReference>
<keyword evidence="1" id="KW-0175">Coiled coil</keyword>
<sequence length="116" mass="13022">MSKTKTTAESFLESFKAFLKGDDDSVLAGKAYRQAQSSLKSHISSYEGDTIDFEDMVTKSKEHLEGSKVNFGNPISDRKDYITALLTAKNNLTEAEQNLQDHLDKISFLRDVLDNQ</sequence>
<reference evidence="2 3" key="1">
    <citation type="submission" date="2020-07" db="EMBL/GenBank/DDBJ databases">
        <title>Highly diverse flavobacterial phages as mortality factor during North Sea spring blooms.</title>
        <authorList>
            <person name="Bartlau N."/>
            <person name="Wichels A."/>
            <person name="Krohne G."/>
            <person name="Adriaenssens E.M."/>
            <person name="Heins A."/>
            <person name="Fuchs B.M."/>
            <person name="Amann R."/>
            <person name="Moraru C."/>
        </authorList>
    </citation>
    <scope>NUCLEOTIDE SEQUENCE [LARGE SCALE GENOMIC DNA]</scope>
</reference>
<keyword evidence="3" id="KW-1185">Reference proteome</keyword>
<proteinExistence type="predicted"/>